<evidence type="ECO:0008006" key="4">
    <source>
        <dbReference type="Google" id="ProtNLM"/>
    </source>
</evidence>
<proteinExistence type="predicted"/>
<feature type="region of interest" description="Disordered" evidence="1">
    <location>
        <begin position="669"/>
        <end position="699"/>
    </location>
</feature>
<evidence type="ECO:0000313" key="2">
    <source>
        <dbReference type="EMBL" id="KAF2874548.1"/>
    </source>
</evidence>
<gene>
    <name evidence="2" type="ORF">BDV95DRAFT_604718</name>
</gene>
<dbReference type="PANTHER" id="PTHR35391">
    <property type="entry name" value="C2H2-TYPE DOMAIN-CONTAINING PROTEIN-RELATED"/>
    <property type="match status" value="1"/>
</dbReference>
<dbReference type="EMBL" id="JAADJZ010000006">
    <property type="protein sequence ID" value="KAF2874548.1"/>
    <property type="molecule type" value="Genomic_DNA"/>
</dbReference>
<feature type="compositionally biased region" description="Polar residues" evidence="1">
    <location>
        <begin position="685"/>
        <end position="699"/>
    </location>
</feature>
<keyword evidence="3" id="KW-1185">Reference proteome</keyword>
<dbReference type="PANTHER" id="PTHR35391:SF5">
    <property type="entry name" value="DUF6590 DOMAIN-CONTAINING PROTEIN"/>
    <property type="match status" value="1"/>
</dbReference>
<sequence>MNTNDAMDPSGTSRQQTTQGFLSAERPMLSESMFADLSLAESELSAKFDDIQRWQQSANVGHTGPDEHKIQAIYQACTGYLSLFLLNLQPDTGSGEEDANTLRRNLKILQIWGEAYSVGDGRLDQFATEAKEVIETVLLFLVEISSILSRRIPKLIGKWRVQDQELVFHARNHLQALIHQFEETEHSTDGDSSTSTDERDVDEDDTLHECIADLQEYVQLLNELHSSIESFLPLSEDAQGATLKEAADHGAYLYFSDIVRSRYKEAPEALADRLGQLNLERYNRLAAARDVNLQSEMESYEISQTSSELPKSTLFHDSGLGSSVPPTSLPSVSAPSMFSALAGNSRSRLPSFPRSARNRPLVCGYCGKTALFRTKREWNKHLIQDLQPYSCLDTDCQQSNEPFPCREDWIEHLREDHEMGPDWPPQWCHLCQQWTQGGMVDTCKHFADHLEDIAIAASPLNIGSDSGSDADSTKSHGNEVPDITLATISEDQEAEESSNEPVADDTTNEARITSPPPPSEAFAPDCAICNKPSTADCPTWVISHARQHILNAFERLTSTRKQAHSSYLASLPNYSIYMQYSGHPPIHPMYISQLQGQIAEAHAELKRGIDADWRASVLRYPEVLDYFYSLVELRVPSNTALSVTNPPVVFTPPATKTIFKGRARRRVPLSAGKGGEAGNKKAPVTIQNDSGLTSRATPSTSPAVDPNCYCGRGTVRAYDRCNDCLRETGYSV</sequence>
<evidence type="ECO:0000313" key="3">
    <source>
        <dbReference type="Proteomes" id="UP000481861"/>
    </source>
</evidence>
<dbReference type="AlphaFoldDB" id="A0A7C8IAF4"/>
<reference evidence="2 3" key="1">
    <citation type="submission" date="2020-01" db="EMBL/GenBank/DDBJ databases">
        <authorList>
            <consortium name="DOE Joint Genome Institute"/>
            <person name="Haridas S."/>
            <person name="Albert R."/>
            <person name="Binder M."/>
            <person name="Bloem J."/>
            <person name="Labutti K."/>
            <person name="Salamov A."/>
            <person name="Andreopoulos B."/>
            <person name="Baker S.E."/>
            <person name="Barry K."/>
            <person name="Bills G."/>
            <person name="Bluhm B.H."/>
            <person name="Cannon C."/>
            <person name="Castanera R."/>
            <person name="Culley D.E."/>
            <person name="Daum C."/>
            <person name="Ezra D."/>
            <person name="Gonzalez J.B."/>
            <person name="Henrissat B."/>
            <person name="Kuo A."/>
            <person name="Liang C."/>
            <person name="Lipzen A."/>
            <person name="Lutzoni F."/>
            <person name="Magnuson J."/>
            <person name="Mondo S."/>
            <person name="Nolan M."/>
            <person name="Ohm R."/>
            <person name="Pangilinan J."/>
            <person name="Park H.-J.H."/>
            <person name="Ramirez L."/>
            <person name="Alfaro M."/>
            <person name="Sun H."/>
            <person name="Tritt A."/>
            <person name="Yoshinaga Y."/>
            <person name="Zwiers L.-H.L."/>
            <person name="Turgeon B.G."/>
            <person name="Goodwin S.B."/>
            <person name="Spatafora J.W."/>
            <person name="Crous P.W."/>
            <person name="Grigoriev I.V."/>
        </authorList>
    </citation>
    <scope>NUCLEOTIDE SEQUENCE [LARGE SCALE GENOMIC DNA]</scope>
    <source>
        <strain evidence="2 3">CBS 611.86</strain>
    </source>
</reference>
<dbReference type="OrthoDB" id="5409477at2759"/>
<protein>
    <recommendedName>
        <fullName evidence="4">C2H2-type domain-containing protein</fullName>
    </recommendedName>
</protein>
<accession>A0A7C8IAF4</accession>
<evidence type="ECO:0000256" key="1">
    <source>
        <dbReference type="SAM" id="MobiDB-lite"/>
    </source>
</evidence>
<comment type="caution">
    <text evidence="2">The sequence shown here is derived from an EMBL/GenBank/DDBJ whole genome shotgun (WGS) entry which is preliminary data.</text>
</comment>
<feature type="compositionally biased region" description="Acidic residues" evidence="1">
    <location>
        <begin position="490"/>
        <end position="507"/>
    </location>
</feature>
<feature type="region of interest" description="Disordered" evidence="1">
    <location>
        <begin position="182"/>
        <end position="203"/>
    </location>
</feature>
<feature type="region of interest" description="Disordered" evidence="1">
    <location>
        <begin position="489"/>
        <end position="519"/>
    </location>
</feature>
<organism evidence="2 3">
    <name type="scientific">Massariosphaeria phaeospora</name>
    <dbReference type="NCBI Taxonomy" id="100035"/>
    <lineage>
        <taxon>Eukaryota</taxon>
        <taxon>Fungi</taxon>
        <taxon>Dikarya</taxon>
        <taxon>Ascomycota</taxon>
        <taxon>Pezizomycotina</taxon>
        <taxon>Dothideomycetes</taxon>
        <taxon>Pleosporomycetidae</taxon>
        <taxon>Pleosporales</taxon>
        <taxon>Pleosporales incertae sedis</taxon>
        <taxon>Massariosphaeria</taxon>
    </lineage>
</organism>
<name>A0A7C8IAF4_9PLEO</name>
<dbReference type="Proteomes" id="UP000481861">
    <property type="component" value="Unassembled WGS sequence"/>
</dbReference>